<dbReference type="Pfam" id="PF06568">
    <property type="entry name" value="YjiS-like"/>
    <property type="match status" value="1"/>
</dbReference>
<accession>A0AAJ1E2L1</accession>
<dbReference type="EMBL" id="JAEEFW010000004">
    <property type="protein sequence ID" value="MBU4633922.1"/>
    <property type="molecule type" value="Genomic_DNA"/>
</dbReference>
<name>A0AAJ1E2L1_9PSED</name>
<dbReference type="Proteomes" id="UP000787568">
    <property type="component" value="Unassembled WGS sequence"/>
</dbReference>
<evidence type="ECO:0000259" key="1">
    <source>
        <dbReference type="Pfam" id="PF06568"/>
    </source>
</evidence>
<evidence type="ECO:0000313" key="3">
    <source>
        <dbReference type="Proteomes" id="UP000787568"/>
    </source>
</evidence>
<comment type="caution">
    <text evidence="2">The sequence shown here is derived from an EMBL/GenBank/DDBJ whole genome shotgun (WGS) entry which is preliminary data.</text>
</comment>
<feature type="domain" description="YjiS-like" evidence="1">
    <location>
        <begin position="23"/>
        <end position="59"/>
    </location>
</feature>
<gene>
    <name evidence="2" type="ORF">I8747_14065</name>
</gene>
<dbReference type="RefSeq" id="WP_081360199.1">
    <property type="nucleotide sequence ID" value="NZ_AP014623.1"/>
</dbReference>
<protein>
    <submittedName>
        <fullName evidence="2">DUF1127 domain-containing protein</fullName>
    </submittedName>
</protein>
<dbReference type="AlphaFoldDB" id="A0AAJ1E2L1"/>
<reference evidence="2" key="1">
    <citation type="submission" date="2020-12" db="EMBL/GenBank/DDBJ databases">
        <title>Generalized mutagenesis with transposon Tn5. A laboratory procedure for the identification of genes responsible for a bacterial phenotype and its regulation, illustrated with phenazine production in Pseudomonas chlororaphis.</title>
        <authorList>
            <person name="Muzio F."/>
            <person name="Sobrero P."/>
            <person name="Agaras B."/>
            <person name="Valverde C."/>
        </authorList>
    </citation>
    <scope>NUCLEOTIDE SEQUENCE</scope>
    <source>
        <strain evidence="2">SMMP3</strain>
    </source>
</reference>
<proteinExistence type="predicted"/>
<sequence length="73" mass="8782">MKGQKGFVLAHRFAWHGFSVRHLLQRIVRWHELRRERIMLASMSDEALKDIGLSRADVERETVRPFWDDPMHK</sequence>
<dbReference type="InterPro" id="IPR009506">
    <property type="entry name" value="YjiS-like"/>
</dbReference>
<organism evidence="2 3">
    <name type="scientific">Pseudomonas chlororaphis subsp. aurantiaca</name>
    <dbReference type="NCBI Taxonomy" id="86192"/>
    <lineage>
        <taxon>Bacteria</taxon>
        <taxon>Pseudomonadati</taxon>
        <taxon>Pseudomonadota</taxon>
        <taxon>Gammaproteobacteria</taxon>
        <taxon>Pseudomonadales</taxon>
        <taxon>Pseudomonadaceae</taxon>
        <taxon>Pseudomonas</taxon>
    </lineage>
</organism>
<evidence type="ECO:0000313" key="2">
    <source>
        <dbReference type="EMBL" id="MBU4633922.1"/>
    </source>
</evidence>